<reference evidence="2 3" key="1">
    <citation type="submission" date="2022-12" db="EMBL/GenBank/DDBJ databases">
        <title>Metagenome assembled genome from gulf of manar.</title>
        <authorList>
            <person name="Kohli P."/>
            <person name="Pk S."/>
            <person name="Venkata Ramana C."/>
            <person name="Sasikala C."/>
        </authorList>
    </citation>
    <scope>NUCLEOTIDE SEQUENCE [LARGE SCALE GENOMIC DNA]</scope>
    <source>
        <strain evidence="2">JB008</strain>
    </source>
</reference>
<keyword evidence="1" id="KW-0472">Membrane</keyword>
<feature type="transmembrane region" description="Helical" evidence="1">
    <location>
        <begin position="20"/>
        <end position="43"/>
    </location>
</feature>
<evidence type="ECO:0000313" key="2">
    <source>
        <dbReference type="EMBL" id="MDC7227291.1"/>
    </source>
</evidence>
<comment type="caution">
    <text evidence="2">The sequence shown here is derived from an EMBL/GenBank/DDBJ whole genome shotgun (WGS) entry which is preliminary data.</text>
</comment>
<proteinExistence type="predicted"/>
<evidence type="ECO:0000313" key="3">
    <source>
        <dbReference type="Proteomes" id="UP001221217"/>
    </source>
</evidence>
<organism evidence="2 3">
    <name type="scientific">Candidatus Thalassospirochaeta sargassi</name>
    <dbReference type="NCBI Taxonomy" id="3119039"/>
    <lineage>
        <taxon>Bacteria</taxon>
        <taxon>Pseudomonadati</taxon>
        <taxon>Spirochaetota</taxon>
        <taxon>Spirochaetia</taxon>
        <taxon>Spirochaetales</taxon>
        <taxon>Spirochaetaceae</taxon>
        <taxon>Candidatus Thalassospirochaeta</taxon>
    </lineage>
</organism>
<gene>
    <name evidence="2" type="ORF">PQJ61_11070</name>
</gene>
<keyword evidence="1" id="KW-1133">Transmembrane helix</keyword>
<sequence>MDVLTILQRIIEVFGTEKAGIVITSISHFMLLIALVYTVIHLIKMMFEHEEKGTGFEEPVIEAEKLIS</sequence>
<dbReference type="EMBL" id="JAQQAL010000024">
    <property type="protein sequence ID" value="MDC7227291.1"/>
    <property type="molecule type" value="Genomic_DNA"/>
</dbReference>
<dbReference type="AlphaFoldDB" id="A0AAJ1IHR3"/>
<accession>A0AAJ1IHR3</accession>
<name>A0AAJ1IHR3_9SPIO</name>
<dbReference type="Proteomes" id="UP001221217">
    <property type="component" value="Unassembled WGS sequence"/>
</dbReference>
<protein>
    <submittedName>
        <fullName evidence="2">Uncharacterized protein</fullName>
    </submittedName>
</protein>
<evidence type="ECO:0000256" key="1">
    <source>
        <dbReference type="SAM" id="Phobius"/>
    </source>
</evidence>
<keyword evidence="1" id="KW-0812">Transmembrane</keyword>